<sequence length="71" mass="7725">MKASRQYREAVTSRFAKGALVKVQVRNQKGKAVVDFKGIPLDQLARLVEALTAELPPARELQPGAKVVPLA</sequence>
<evidence type="ECO:0000313" key="1">
    <source>
        <dbReference type="EMBL" id="MDY7228409.1"/>
    </source>
</evidence>
<dbReference type="RefSeq" id="WP_321547138.1">
    <property type="nucleotide sequence ID" value="NZ_JAXIVS010000006.1"/>
</dbReference>
<organism evidence="1 2">
    <name type="scientific">Hyalangium rubrum</name>
    <dbReference type="NCBI Taxonomy" id="3103134"/>
    <lineage>
        <taxon>Bacteria</taxon>
        <taxon>Pseudomonadati</taxon>
        <taxon>Myxococcota</taxon>
        <taxon>Myxococcia</taxon>
        <taxon>Myxococcales</taxon>
        <taxon>Cystobacterineae</taxon>
        <taxon>Archangiaceae</taxon>
        <taxon>Hyalangium</taxon>
    </lineage>
</organism>
<keyword evidence="2" id="KW-1185">Reference proteome</keyword>
<dbReference type="Proteomes" id="UP001291309">
    <property type="component" value="Unassembled WGS sequence"/>
</dbReference>
<proteinExistence type="predicted"/>
<reference evidence="1 2" key="1">
    <citation type="submission" date="2023-12" db="EMBL/GenBank/DDBJ databases">
        <title>the genome sequence of Hyalangium sp. s54d21.</title>
        <authorList>
            <person name="Zhang X."/>
        </authorList>
    </citation>
    <scope>NUCLEOTIDE SEQUENCE [LARGE SCALE GENOMIC DNA]</scope>
    <source>
        <strain evidence="2">s54d21</strain>
    </source>
</reference>
<gene>
    <name evidence="1" type="ORF">SYV04_18450</name>
</gene>
<evidence type="ECO:0000313" key="2">
    <source>
        <dbReference type="Proteomes" id="UP001291309"/>
    </source>
</evidence>
<protein>
    <submittedName>
        <fullName evidence="1">Uncharacterized protein</fullName>
    </submittedName>
</protein>
<name>A0ABU5H4K7_9BACT</name>
<dbReference type="EMBL" id="JAXIVS010000006">
    <property type="protein sequence ID" value="MDY7228409.1"/>
    <property type="molecule type" value="Genomic_DNA"/>
</dbReference>
<accession>A0ABU5H4K7</accession>
<comment type="caution">
    <text evidence="1">The sequence shown here is derived from an EMBL/GenBank/DDBJ whole genome shotgun (WGS) entry which is preliminary data.</text>
</comment>